<reference evidence="1" key="1">
    <citation type="submission" date="2016-07" db="EMBL/GenBank/DDBJ databases">
        <authorList>
            <person name="Bretaudeau A."/>
        </authorList>
    </citation>
    <scope>NUCLEOTIDE SEQUENCE</scope>
    <source>
        <strain evidence="1">Rice</strain>
        <tissue evidence="1">Whole body</tissue>
    </source>
</reference>
<protein>
    <submittedName>
        <fullName evidence="1">SFRICE_023631</fullName>
    </submittedName>
</protein>
<evidence type="ECO:0000313" key="1">
    <source>
        <dbReference type="EMBL" id="SOQ56094.1"/>
    </source>
</evidence>
<accession>A0A2H1WUK4</accession>
<dbReference type="EMBL" id="ODYU01010780">
    <property type="protein sequence ID" value="SOQ56094.1"/>
    <property type="molecule type" value="Genomic_DNA"/>
</dbReference>
<proteinExistence type="predicted"/>
<dbReference type="SUPFAM" id="SSF101908">
    <property type="entry name" value="Putative isomerase YbhE"/>
    <property type="match status" value="1"/>
</dbReference>
<organism evidence="1">
    <name type="scientific">Spodoptera frugiperda</name>
    <name type="common">Fall armyworm</name>
    <dbReference type="NCBI Taxonomy" id="7108"/>
    <lineage>
        <taxon>Eukaryota</taxon>
        <taxon>Metazoa</taxon>
        <taxon>Ecdysozoa</taxon>
        <taxon>Arthropoda</taxon>
        <taxon>Hexapoda</taxon>
        <taxon>Insecta</taxon>
        <taxon>Pterygota</taxon>
        <taxon>Neoptera</taxon>
        <taxon>Endopterygota</taxon>
        <taxon>Lepidoptera</taxon>
        <taxon>Glossata</taxon>
        <taxon>Ditrysia</taxon>
        <taxon>Noctuoidea</taxon>
        <taxon>Noctuidae</taxon>
        <taxon>Amphipyrinae</taxon>
        <taxon>Spodoptera</taxon>
    </lineage>
</organism>
<gene>
    <name evidence="1" type="ORF">SFRICE_023631</name>
</gene>
<name>A0A2H1WUK4_SPOFR</name>
<sequence length="649" mass="75888">MSLEDSKIDIIKRRKEATFIADGLDNNASADKIIEYLEENQKKKNKIYSLYSQTVRQRRTTAGKYRDNKHFLLVGHPLNVFSDDWDGGLNSGYFETFSHKSMLPKMISIIKNIDKKDPVTEYMKRKMIWQDTLIDYKRIMRLMSKKRKYEWINDEVLHCPEQLVEIAAHYDQNPDIYFESSYNWYYAGHGNMLLMNLHGIDYLVHSEFSCLYITLFLKYNLLIEHDTTVTFDCGAGLNILETISSQNIIALRTKHKIFVLKILECDTSIQIEKLKEMDSTLPFTGISFDEYHKNILYVTTLDYKLTIVNIDRMTGRSRQLRGNVSSLVDNWSTVIGSERGYFTHVAKHAITLYDKRTNAAFQRWKNLRNITDDVACNDISVASHATDKRLLYFGTDHHLFLMDLRYNKKEKNKLKVVQRWTHGMQCLPTYMSVRKFDYNRELICLSSQWCEDLCVVSNHADRLTRHTDISSVAMPYRPPSVLQALSEAKEKMLCCDLNNPIEDRLCTSITGLSVLEQDDKYHLLMLNSLGDVSCHTLCPQYMTAFFEDTSAELLSEWGKTYKREPKDLEVSSIEDIRNIWKKLKRVPDDYKLGENKFLKKESKFTEKEIDDAFENEELETGLLDIWTKNPSEETKNESSFSLFFNNDDE</sequence>
<dbReference type="AlphaFoldDB" id="A0A2H1WUK4"/>